<dbReference type="GO" id="GO:0006096">
    <property type="term" value="P:glycolytic process"/>
    <property type="evidence" value="ECO:0007669"/>
    <property type="project" value="UniProtKB-UniRule"/>
</dbReference>
<dbReference type="PANTHER" id="PTHR47690">
    <property type="entry name" value="GLUCOKINASE"/>
    <property type="match status" value="1"/>
</dbReference>
<evidence type="ECO:0000256" key="4">
    <source>
        <dbReference type="RuleBase" id="RU004046"/>
    </source>
</evidence>
<dbReference type="GO" id="GO:0005536">
    <property type="term" value="F:D-glucose binding"/>
    <property type="evidence" value="ECO:0007669"/>
    <property type="project" value="InterPro"/>
</dbReference>
<comment type="caution">
    <text evidence="5">The sequence shown here is derived from an EMBL/GenBank/DDBJ whole genome shotgun (WGS) entry which is preliminary data.</text>
</comment>
<comment type="catalytic activity">
    <reaction evidence="3">
        <text>D-glucose + ATP = D-glucose 6-phosphate + ADP + H(+)</text>
        <dbReference type="Rhea" id="RHEA:17825"/>
        <dbReference type="ChEBI" id="CHEBI:4167"/>
        <dbReference type="ChEBI" id="CHEBI:15378"/>
        <dbReference type="ChEBI" id="CHEBI:30616"/>
        <dbReference type="ChEBI" id="CHEBI:61548"/>
        <dbReference type="ChEBI" id="CHEBI:456216"/>
        <dbReference type="EC" id="2.7.1.2"/>
    </reaction>
</comment>
<protein>
    <recommendedName>
        <fullName evidence="3">Glucokinase</fullName>
        <ecNumber evidence="3">2.7.1.2</ecNumber>
    </recommendedName>
    <alternativeName>
        <fullName evidence="3">Glucose kinase</fullName>
    </alternativeName>
</protein>
<dbReference type="InterPro" id="IPR003836">
    <property type="entry name" value="Glucokinase"/>
</dbReference>
<dbReference type="EC" id="2.7.1.2" evidence="3"/>
<comment type="subcellular location">
    <subcellularLocation>
        <location evidence="3">Cytoplasm</location>
    </subcellularLocation>
</comment>
<keyword evidence="3" id="KW-0067">ATP-binding</keyword>
<dbReference type="InterPro" id="IPR043129">
    <property type="entry name" value="ATPase_NBD"/>
</dbReference>
<dbReference type="HAMAP" id="MF_00524">
    <property type="entry name" value="Glucokinase"/>
    <property type="match status" value="1"/>
</dbReference>
<evidence type="ECO:0000313" key="5">
    <source>
        <dbReference type="EMBL" id="KFB72780.1"/>
    </source>
</evidence>
<dbReference type="PANTHER" id="PTHR47690:SF1">
    <property type="entry name" value="GLUCOKINASE"/>
    <property type="match status" value="1"/>
</dbReference>
<sequence length="321" mass="33171">MTPYAMLVADIGGTRARFALLDESGSPERVRILAVADFAGPAEAIQAYLTEVGCPGLQAAAIALAGPVHDEVVGLTNGAWTFARADLKARLGLNRLLLLNDFTALALSLPQLDAADLHQVGGGEPIELAPKAVLGPGTGLGVSGVLFDRGHWLALTGEGGHCSLSPADARESTILALARLEFDHVSAERLLSGSGLPLLHRLVAEVDGRRSEPLSTAEIVARAVAGNDVQCRAVIDTFCAMLGSVAGNLALTLGAQGGMYVGGGIIPRLGELFDHSPFRARFEAKGRFAAYLAAIPTYVMLSPTPALLGAAHALADSEACP</sequence>
<keyword evidence="3" id="KW-0963">Cytoplasm</keyword>
<evidence type="ECO:0000256" key="2">
    <source>
        <dbReference type="ARBA" id="ARBA00022777"/>
    </source>
</evidence>
<proteinExistence type="inferred from homology"/>
<keyword evidence="3" id="KW-0324">Glycolysis</keyword>
<dbReference type="Pfam" id="PF02685">
    <property type="entry name" value="Glucokinase"/>
    <property type="match status" value="1"/>
</dbReference>
<evidence type="ECO:0000256" key="3">
    <source>
        <dbReference type="HAMAP-Rule" id="MF_00524"/>
    </source>
</evidence>
<dbReference type="InterPro" id="IPR050201">
    <property type="entry name" value="Bacterial_glucokinase"/>
</dbReference>
<dbReference type="SUPFAM" id="SSF53067">
    <property type="entry name" value="Actin-like ATPase domain"/>
    <property type="match status" value="1"/>
</dbReference>
<keyword evidence="1 3" id="KW-0808">Transferase</keyword>
<dbReference type="Gene3D" id="3.30.420.40">
    <property type="match status" value="1"/>
</dbReference>
<dbReference type="GO" id="GO:0005524">
    <property type="term" value="F:ATP binding"/>
    <property type="evidence" value="ECO:0007669"/>
    <property type="project" value="UniProtKB-UniRule"/>
</dbReference>
<dbReference type="EMBL" id="JDVG02000336">
    <property type="protein sequence ID" value="KFB72780.1"/>
    <property type="molecule type" value="Genomic_DNA"/>
</dbReference>
<dbReference type="Gene3D" id="3.40.367.20">
    <property type="match status" value="1"/>
</dbReference>
<comment type="similarity">
    <text evidence="3 4">Belongs to the bacterial glucokinase family.</text>
</comment>
<dbReference type="GO" id="GO:0005829">
    <property type="term" value="C:cytosol"/>
    <property type="evidence" value="ECO:0007669"/>
    <property type="project" value="TreeGrafter"/>
</dbReference>
<gene>
    <name evidence="3 5" type="primary">glk</name>
    <name evidence="5" type="ORF">AW09_002011</name>
</gene>
<keyword evidence="3" id="KW-0547">Nucleotide-binding</keyword>
<dbReference type="AlphaFoldDB" id="A0A080LY23"/>
<dbReference type="NCBIfam" id="TIGR00749">
    <property type="entry name" value="glk"/>
    <property type="match status" value="1"/>
</dbReference>
<dbReference type="GO" id="GO:0004340">
    <property type="term" value="F:glucokinase activity"/>
    <property type="evidence" value="ECO:0007669"/>
    <property type="project" value="UniProtKB-UniRule"/>
</dbReference>
<dbReference type="Proteomes" id="UP000020077">
    <property type="component" value="Unassembled WGS sequence"/>
</dbReference>
<accession>A0A080LY23</accession>
<evidence type="ECO:0000313" key="6">
    <source>
        <dbReference type="Proteomes" id="UP000020077"/>
    </source>
</evidence>
<dbReference type="CDD" id="cd24008">
    <property type="entry name" value="ASKHA_NBD_GLK"/>
    <property type="match status" value="1"/>
</dbReference>
<name>A0A080LY23_9PROT</name>
<reference evidence="5 6" key="1">
    <citation type="submission" date="2014-02" db="EMBL/GenBank/DDBJ databases">
        <title>Expanding our view of genomic diversity in Candidatus Accumulibacter clades.</title>
        <authorList>
            <person name="Skennerton C.T."/>
            <person name="Barr J.J."/>
            <person name="Slater F.R."/>
            <person name="Bond P.L."/>
            <person name="Tyson G.W."/>
        </authorList>
    </citation>
    <scope>NUCLEOTIDE SEQUENCE [LARGE SCALE GENOMIC DNA]</scope>
    <source>
        <strain evidence="6">BA-91</strain>
    </source>
</reference>
<evidence type="ECO:0000256" key="1">
    <source>
        <dbReference type="ARBA" id="ARBA00022679"/>
    </source>
</evidence>
<keyword evidence="2 3" id="KW-0418">Kinase</keyword>
<feature type="binding site" evidence="3">
    <location>
        <begin position="9"/>
        <end position="14"/>
    </location>
    <ligand>
        <name>ATP</name>
        <dbReference type="ChEBI" id="CHEBI:30616"/>
    </ligand>
</feature>
<organism evidence="5 6">
    <name type="scientific">Candidatus Accumulibacter phosphatis</name>
    <dbReference type="NCBI Taxonomy" id="327160"/>
    <lineage>
        <taxon>Bacteria</taxon>
        <taxon>Pseudomonadati</taxon>
        <taxon>Pseudomonadota</taxon>
        <taxon>Betaproteobacteria</taxon>
        <taxon>Candidatus Accumulibacter</taxon>
    </lineage>
</organism>